<gene>
    <name evidence="9" type="primary">secF</name>
    <name evidence="11" type="ORF">A11Q_1420</name>
</gene>
<name>M4VC76_9BACT</name>
<keyword evidence="8 9" id="KW-0472">Membrane</keyword>
<dbReference type="EMBL" id="CP003537">
    <property type="protein sequence ID" value="AGH95636.1"/>
    <property type="molecule type" value="Genomic_DNA"/>
</dbReference>
<proteinExistence type="inferred from homology"/>
<sequence length="313" mass="34143">MSKNNLQNESFGRFDFVKNIGIFGGLSALFVVASLIYLAVQGITYGIDFKGGTEIQVRFEQSVTIEEVRESVEKLSLGEVSVQAFGDTSEYIIRFIGEQGATDKETNDILNASITKVRETLNTEFADKGVDIRRVDTVGPQVGAELKRNGLLAVFYCLLIILIYISMRFDYKYAPGAVLCLAHDAIITLAIFVAVGKEVNIPILAAILSLIGFSLNDTIVVFDRIRETEGMYKDKGYAFIINKAINDMIGRTLITSGTVFVSALSLYIFAGGVVSDIAFAIAVGIFFGAYSSIYVAAPLIVVMEKMKNPARAV</sequence>
<comment type="subcellular location">
    <subcellularLocation>
        <location evidence="1 9">Cell membrane</location>
        <topology evidence="1 9">Multi-pass membrane protein</topology>
    </subcellularLocation>
</comment>
<dbReference type="InterPro" id="IPR022813">
    <property type="entry name" value="SecD/SecF_arch_bac"/>
</dbReference>
<dbReference type="eggNOG" id="COG0341">
    <property type="taxonomic scope" value="Bacteria"/>
</dbReference>
<evidence type="ECO:0000256" key="8">
    <source>
        <dbReference type="ARBA" id="ARBA00023136"/>
    </source>
</evidence>
<dbReference type="KEGG" id="bex:A11Q_1420"/>
<comment type="subunit">
    <text evidence="9">Forms a complex with SecD. Part of the essential Sec protein translocation apparatus which comprises SecA, SecYEG and auxiliary proteins SecDF. Other proteins may also be involved.</text>
</comment>
<dbReference type="InterPro" id="IPR048634">
    <property type="entry name" value="SecD_SecF_C"/>
</dbReference>
<reference evidence="11 12" key="1">
    <citation type="journal article" date="2013" name="ISME J.">
        <title>By their genes ye shall know them: genomic signatures of predatory bacteria.</title>
        <authorList>
            <person name="Pasternak Z."/>
            <person name="Pietrokovski S."/>
            <person name="Rotem O."/>
            <person name="Gophna U."/>
            <person name="Lurie-Weinberger M.N."/>
            <person name="Jurkevitch E."/>
        </authorList>
    </citation>
    <scope>NUCLEOTIDE SEQUENCE [LARGE SCALE GENOMIC DNA]</scope>
    <source>
        <strain evidence="11 12">JSS</strain>
    </source>
</reference>
<dbReference type="GO" id="GO:0015450">
    <property type="term" value="F:protein-transporting ATPase activity"/>
    <property type="evidence" value="ECO:0007669"/>
    <property type="project" value="InterPro"/>
</dbReference>
<keyword evidence="3 9" id="KW-1003">Cell membrane</keyword>
<feature type="transmembrane region" description="Helical" evidence="9">
    <location>
        <begin position="277"/>
        <end position="302"/>
    </location>
</feature>
<keyword evidence="12" id="KW-1185">Reference proteome</keyword>
<dbReference type="InterPro" id="IPR055344">
    <property type="entry name" value="SecD_SecF_C_bact"/>
</dbReference>
<protein>
    <recommendedName>
        <fullName evidence="9">Protein-export membrane protein SecF</fullName>
    </recommendedName>
</protein>
<comment type="function">
    <text evidence="9">Part of the Sec protein translocase complex. Interacts with the SecYEG preprotein conducting channel. SecDF uses the proton motive force (PMF) to complete protein translocation after the ATP-dependent function of SecA.</text>
</comment>
<accession>M4VC76</accession>
<feature type="transmembrane region" description="Helical" evidence="9">
    <location>
        <begin position="253"/>
        <end position="271"/>
    </location>
</feature>
<feature type="transmembrane region" description="Helical" evidence="9">
    <location>
        <begin position="150"/>
        <end position="167"/>
    </location>
</feature>
<dbReference type="PRINTS" id="PR01755">
    <property type="entry name" value="SECFTRNLCASE"/>
</dbReference>
<feature type="transmembrane region" description="Helical" evidence="9">
    <location>
        <begin position="20"/>
        <end position="40"/>
    </location>
</feature>
<dbReference type="PANTHER" id="PTHR30081:SF8">
    <property type="entry name" value="PROTEIN TRANSLOCASE SUBUNIT SECF"/>
    <property type="match status" value="1"/>
</dbReference>
<keyword evidence="2 9" id="KW-0813">Transport</keyword>
<evidence type="ECO:0000256" key="7">
    <source>
        <dbReference type="ARBA" id="ARBA00023010"/>
    </source>
</evidence>
<dbReference type="GO" id="GO:0043952">
    <property type="term" value="P:protein transport by the Sec complex"/>
    <property type="evidence" value="ECO:0007669"/>
    <property type="project" value="UniProtKB-UniRule"/>
</dbReference>
<dbReference type="InterPro" id="IPR005665">
    <property type="entry name" value="SecF_bac"/>
</dbReference>
<evidence type="ECO:0000256" key="3">
    <source>
        <dbReference type="ARBA" id="ARBA00022475"/>
    </source>
</evidence>
<keyword evidence="5 9" id="KW-0653">Protein transport</keyword>
<dbReference type="Pfam" id="PF07549">
    <property type="entry name" value="Sec_GG"/>
    <property type="match status" value="1"/>
</dbReference>
<dbReference type="OrthoDB" id="5289489at2"/>
<evidence type="ECO:0000256" key="6">
    <source>
        <dbReference type="ARBA" id="ARBA00022989"/>
    </source>
</evidence>
<keyword evidence="6 9" id="KW-1133">Transmembrane helix</keyword>
<feature type="transmembrane region" description="Helical" evidence="9">
    <location>
        <begin position="174"/>
        <end position="195"/>
    </location>
</feature>
<dbReference type="InterPro" id="IPR022645">
    <property type="entry name" value="SecD/SecF_bac"/>
</dbReference>
<evidence type="ECO:0000256" key="9">
    <source>
        <dbReference type="HAMAP-Rule" id="MF_01464"/>
    </source>
</evidence>
<dbReference type="GO" id="GO:0005886">
    <property type="term" value="C:plasma membrane"/>
    <property type="evidence" value="ECO:0007669"/>
    <property type="project" value="UniProtKB-SubCell"/>
</dbReference>
<evidence type="ECO:0000256" key="5">
    <source>
        <dbReference type="ARBA" id="ARBA00022927"/>
    </source>
</evidence>
<dbReference type="Gene3D" id="1.20.1640.10">
    <property type="entry name" value="Multidrug efflux transporter AcrB transmembrane domain"/>
    <property type="match status" value="1"/>
</dbReference>
<dbReference type="GO" id="GO:0006605">
    <property type="term" value="P:protein targeting"/>
    <property type="evidence" value="ECO:0007669"/>
    <property type="project" value="UniProtKB-UniRule"/>
</dbReference>
<evidence type="ECO:0000256" key="4">
    <source>
        <dbReference type="ARBA" id="ARBA00022692"/>
    </source>
</evidence>
<dbReference type="InterPro" id="IPR022646">
    <property type="entry name" value="SecD/SecF_CS"/>
</dbReference>
<feature type="transmembrane region" description="Helical" evidence="9">
    <location>
        <begin position="201"/>
        <end position="222"/>
    </location>
</feature>
<dbReference type="SUPFAM" id="SSF82866">
    <property type="entry name" value="Multidrug efflux transporter AcrB transmembrane domain"/>
    <property type="match status" value="1"/>
</dbReference>
<dbReference type="Pfam" id="PF02355">
    <property type="entry name" value="SecD_SecF_C"/>
    <property type="match status" value="1"/>
</dbReference>
<organism evidence="11 12">
    <name type="scientific">Pseudobdellovibrio exovorus JSS</name>
    <dbReference type="NCBI Taxonomy" id="1184267"/>
    <lineage>
        <taxon>Bacteria</taxon>
        <taxon>Pseudomonadati</taxon>
        <taxon>Bdellovibrionota</taxon>
        <taxon>Bdellovibrionia</taxon>
        <taxon>Bdellovibrionales</taxon>
        <taxon>Pseudobdellovibrionaceae</taxon>
        <taxon>Pseudobdellovibrio</taxon>
    </lineage>
</organism>
<evidence type="ECO:0000256" key="1">
    <source>
        <dbReference type="ARBA" id="ARBA00004651"/>
    </source>
</evidence>
<dbReference type="NCBIfam" id="TIGR00916">
    <property type="entry name" value="2A0604s01"/>
    <property type="match status" value="1"/>
</dbReference>
<dbReference type="NCBIfam" id="TIGR00966">
    <property type="entry name" value="transloc_SecF"/>
    <property type="match status" value="1"/>
</dbReference>
<dbReference type="PATRIC" id="fig|1184267.3.peg.1438"/>
<dbReference type="STRING" id="1184267.A11Q_1420"/>
<keyword evidence="7 9" id="KW-0811">Translocation</keyword>
<evidence type="ECO:0000259" key="10">
    <source>
        <dbReference type="Pfam" id="PF02355"/>
    </source>
</evidence>
<evidence type="ECO:0000313" key="11">
    <source>
        <dbReference type="EMBL" id="AGH95636.1"/>
    </source>
</evidence>
<dbReference type="HOGENOM" id="CLU_050012_0_1_7"/>
<dbReference type="PANTHER" id="PTHR30081">
    <property type="entry name" value="PROTEIN-EXPORT MEMBRANE PROTEIN SEC"/>
    <property type="match status" value="1"/>
</dbReference>
<dbReference type="HAMAP" id="MF_01464_B">
    <property type="entry name" value="SecF_B"/>
    <property type="match status" value="1"/>
</dbReference>
<feature type="domain" description="Protein export membrane protein SecD/SecF C-terminal" evidence="10">
    <location>
        <begin position="126"/>
        <end position="305"/>
    </location>
</feature>
<dbReference type="GO" id="GO:0065002">
    <property type="term" value="P:intracellular protein transmembrane transport"/>
    <property type="evidence" value="ECO:0007669"/>
    <property type="project" value="UniProtKB-UniRule"/>
</dbReference>
<dbReference type="AlphaFoldDB" id="M4VC76"/>
<dbReference type="RefSeq" id="WP_015470126.1">
    <property type="nucleotide sequence ID" value="NC_020813.1"/>
</dbReference>
<keyword evidence="4 9" id="KW-0812">Transmembrane</keyword>
<comment type="similarity">
    <text evidence="9">Belongs to the SecD/SecF family. SecF subfamily.</text>
</comment>
<evidence type="ECO:0000313" key="12">
    <source>
        <dbReference type="Proteomes" id="UP000012040"/>
    </source>
</evidence>
<evidence type="ECO:0000256" key="2">
    <source>
        <dbReference type="ARBA" id="ARBA00022448"/>
    </source>
</evidence>
<dbReference type="Proteomes" id="UP000012040">
    <property type="component" value="Chromosome"/>
</dbReference>